<dbReference type="OrthoDB" id="3259198at2759"/>
<feature type="non-terminal residue" evidence="2">
    <location>
        <position position="72"/>
    </location>
</feature>
<sequence length="72" mass="7806">IIALVMDNATNNDTLVQSLEVRFTAAGIPFSATNARMRCIPHIIHLAALQLLEGIGAISATEKRQVYQDIVS</sequence>
<comment type="caution">
    <text evidence="2">The sequence shown here is derived from an EMBL/GenBank/DDBJ whole genome shotgun (WGS) entry which is preliminary data.</text>
</comment>
<name>A0A4Y7SK52_COPMI</name>
<evidence type="ECO:0000313" key="2">
    <source>
        <dbReference type="EMBL" id="TEB22257.1"/>
    </source>
</evidence>
<protein>
    <submittedName>
        <fullName evidence="2">Uncharacterized protein</fullName>
    </submittedName>
</protein>
<keyword evidence="3" id="KW-1185">Reference proteome</keyword>
<reference evidence="2 3" key="1">
    <citation type="journal article" date="2019" name="Nat. Ecol. Evol.">
        <title>Megaphylogeny resolves global patterns of mushroom evolution.</title>
        <authorList>
            <person name="Varga T."/>
            <person name="Krizsan K."/>
            <person name="Foldi C."/>
            <person name="Dima B."/>
            <person name="Sanchez-Garcia M."/>
            <person name="Sanchez-Ramirez S."/>
            <person name="Szollosi G.J."/>
            <person name="Szarkandi J.G."/>
            <person name="Papp V."/>
            <person name="Albert L."/>
            <person name="Andreopoulos W."/>
            <person name="Angelini C."/>
            <person name="Antonin V."/>
            <person name="Barry K.W."/>
            <person name="Bougher N.L."/>
            <person name="Buchanan P."/>
            <person name="Buyck B."/>
            <person name="Bense V."/>
            <person name="Catcheside P."/>
            <person name="Chovatia M."/>
            <person name="Cooper J."/>
            <person name="Damon W."/>
            <person name="Desjardin D."/>
            <person name="Finy P."/>
            <person name="Geml J."/>
            <person name="Haridas S."/>
            <person name="Hughes K."/>
            <person name="Justo A."/>
            <person name="Karasinski D."/>
            <person name="Kautmanova I."/>
            <person name="Kiss B."/>
            <person name="Kocsube S."/>
            <person name="Kotiranta H."/>
            <person name="LaButti K.M."/>
            <person name="Lechner B.E."/>
            <person name="Liimatainen K."/>
            <person name="Lipzen A."/>
            <person name="Lukacs Z."/>
            <person name="Mihaltcheva S."/>
            <person name="Morgado L.N."/>
            <person name="Niskanen T."/>
            <person name="Noordeloos M.E."/>
            <person name="Ohm R.A."/>
            <person name="Ortiz-Santana B."/>
            <person name="Ovrebo C."/>
            <person name="Racz N."/>
            <person name="Riley R."/>
            <person name="Savchenko A."/>
            <person name="Shiryaev A."/>
            <person name="Soop K."/>
            <person name="Spirin V."/>
            <person name="Szebenyi C."/>
            <person name="Tomsovsky M."/>
            <person name="Tulloss R.E."/>
            <person name="Uehling J."/>
            <person name="Grigoriev I.V."/>
            <person name="Vagvolgyi C."/>
            <person name="Papp T."/>
            <person name="Martin F.M."/>
            <person name="Miettinen O."/>
            <person name="Hibbett D.S."/>
            <person name="Nagy L.G."/>
        </authorList>
    </citation>
    <scope>NUCLEOTIDE SEQUENCE [LARGE SCALE GENOMIC DNA]</scope>
    <source>
        <strain evidence="2 3">FP101781</strain>
    </source>
</reference>
<dbReference type="EMBL" id="QPFP01000149">
    <property type="protein sequence ID" value="TEB20234.1"/>
    <property type="molecule type" value="Genomic_DNA"/>
</dbReference>
<feature type="non-terminal residue" evidence="2">
    <location>
        <position position="1"/>
    </location>
</feature>
<dbReference type="AlphaFoldDB" id="A0A4Y7SK52"/>
<proteinExistence type="predicted"/>
<evidence type="ECO:0000313" key="1">
    <source>
        <dbReference type="EMBL" id="TEB20234.1"/>
    </source>
</evidence>
<gene>
    <name evidence="2" type="ORF">FA13DRAFT_1575090</name>
    <name evidence="1" type="ORF">FA13DRAFT_1588504</name>
</gene>
<dbReference type="EMBL" id="QPFP01000094">
    <property type="protein sequence ID" value="TEB22257.1"/>
    <property type="molecule type" value="Genomic_DNA"/>
</dbReference>
<dbReference type="STRING" id="71717.A0A4Y7SK52"/>
<dbReference type="Proteomes" id="UP000298030">
    <property type="component" value="Unassembled WGS sequence"/>
</dbReference>
<organism evidence="2 3">
    <name type="scientific">Coprinellus micaceus</name>
    <name type="common">Glistening ink-cap mushroom</name>
    <name type="synonym">Coprinus micaceus</name>
    <dbReference type="NCBI Taxonomy" id="71717"/>
    <lineage>
        <taxon>Eukaryota</taxon>
        <taxon>Fungi</taxon>
        <taxon>Dikarya</taxon>
        <taxon>Basidiomycota</taxon>
        <taxon>Agaricomycotina</taxon>
        <taxon>Agaricomycetes</taxon>
        <taxon>Agaricomycetidae</taxon>
        <taxon>Agaricales</taxon>
        <taxon>Agaricineae</taxon>
        <taxon>Psathyrellaceae</taxon>
        <taxon>Coprinellus</taxon>
    </lineage>
</organism>
<accession>A0A4Y7SK52</accession>
<evidence type="ECO:0000313" key="3">
    <source>
        <dbReference type="Proteomes" id="UP000298030"/>
    </source>
</evidence>